<keyword evidence="4" id="KW-1003">Cell membrane</keyword>
<dbReference type="OrthoDB" id="407674at2759"/>
<dbReference type="Proteomes" id="UP000076858">
    <property type="component" value="Unassembled WGS sequence"/>
</dbReference>
<dbReference type="Pfam" id="PF02931">
    <property type="entry name" value="Neur_chan_LBD"/>
    <property type="match status" value="1"/>
</dbReference>
<dbReference type="STRING" id="35525.A0A162D793"/>
<keyword evidence="5 11" id="KW-0812">Transmembrane</keyword>
<keyword evidence="8 11" id="KW-0406">Ion transport</keyword>
<accession>A0A162D793</accession>
<dbReference type="PANTHER" id="PTHR18945">
    <property type="entry name" value="NEUROTRANSMITTER GATED ION CHANNEL"/>
    <property type="match status" value="1"/>
</dbReference>
<dbReference type="Gene3D" id="2.70.170.10">
    <property type="entry name" value="Neurotransmitter-gated ion-channel ligand-binding domain"/>
    <property type="match status" value="1"/>
</dbReference>
<dbReference type="PRINTS" id="PR00253">
    <property type="entry name" value="GABAARECEPTR"/>
</dbReference>
<reference evidence="16 17" key="1">
    <citation type="submission" date="2016-03" db="EMBL/GenBank/DDBJ databases">
        <title>EvidentialGene: Evidence-directed Construction of Genes on Genomes.</title>
        <authorList>
            <person name="Gilbert D.G."/>
            <person name="Choi J.-H."/>
            <person name="Mockaitis K."/>
            <person name="Colbourne J."/>
            <person name="Pfrender M."/>
        </authorList>
    </citation>
    <scope>NUCLEOTIDE SEQUENCE [LARGE SCALE GENOMIC DNA]</scope>
    <source>
        <strain evidence="16 17">Xinb3</strain>
        <tissue evidence="16">Complete organism</tissue>
    </source>
</reference>
<evidence type="ECO:0000256" key="8">
    <source>
        <dbReference type="ARBA" id="ARBA00023065"/>
    </source>
</evidence>
<evidence type="ECO:0000256" key="10">
    <source>
        <dbReference type="ARBA" id="ARBA00023303"/>
    </source>
</evidence>
<feature type="domain" description="Neurotransmitter-gated ion-channel transmembrane" evidence="15">
    <location>
        <begin position="432"/>
        <end position="486"/>
    </location>
</feature>
<dbReference type="SUPFAM" id="SSF63712">
    <property type="entry name" value="Nicotinic receptor ligand binding domain-like"/>
    <property type="match status" value="1"/>
</dbReference>
<evidence type="ECO:0000256" key="7">
    <source>
        <dbReference type="ARBA" id="ARBA00022989"/>
    </source>
</evidence>
<evidence type="ECO:0000259" key="15">
    <source>
        <dbReference type="Pfam" id="PF02932"/>
    </source>
</evidence>
<evidence type="ECO:0000313" key="16">
    <source>
        <dbReference type="EMBL" id="KZS07884.1"/>
    </source>
</evidence>
<evidence type="ECO:0000256" key="2">
    <source>
        <dbReference type="ARBA" id="ARBA00004236"/>
    </source>
</evidence>
<dbReference type="InterPro" id="IPR006029">
    <property type="entry name" value="Neurotrans-gated_channel_TM"/>
</dbReference>
<keyword evidence="6 13" id="KW-0732">Signal</keyword>
<evidence type="ECO:0000256" key="6">
    <source>
        <dbReference type="ARBA" id="ARBA00022729"/>
    </source>
</evidence>
<feature type="region of interest" description="Disordered" evidence="12">
    <location>
        <begin position="532"/>
        <end position="615"/>
    </location>
</feature>
<keyword evidence="9 11" id="KW-0472">Membrane</keyword>
<feature type="compositionally biased region" description="Polar residues" evidence="12">
    <location>
        <begin position="606"/>
        <end position="615"/>
    </location>
</feature>
<evidence type="ECO:0000256" key="13">
    <source>
        <dbReference type="SAM" id="SignalP"/>
    </source>
</evidence>
<evidence type="ECO:0000259" key="14">
    <source>
        <dbReference type="Pfam" id="PF02931"/>
    </source>
</evidence>
<dbReference type="InterPro" id="IPR006201">
    <property type="entry name" value="Neur_channel"/>
</dbReference>
<dbReference type="GO" id="GO:0005230">
    <property type="term" value="F:extracellular ligand-gated monoatomic ion channel activity"/>
    <property type="evidence" value="ECO:0007669"/>
    <property type="project" value="InterPro"/>
</dbReference>
<keyword evidence="3 11" id="KW-0813">Transport</keyword>
<dbReference type="GO" id="GO:0099095">
    <property type="term" value="F:ligand-gated monoatomic anion channel activity"/>
    <property type="evidence" value="ECO:0007669"/>
    <property type="project" value="UniProtKB-ARBA"/>
</dbReference>
<evidence type="ECO:0000256" key="4">
    <source>
        <dbReference type="ARBA" id="ARBA00022475"/>
    </source>
</evidence>
<feature type="signal peptide" evidence="13">
    <location>
        <begin position="1"/>
        <end position="41"/>
    </location>
</feature>
<dbReference type="GO" id="GO:0004888">
    <property type="term" value="F:transmembrane signaling receptor activity"/>
    <property type="evidence" value="ECO:0007669"/>
    <property type="project" value="InterPro"/>
</dbReference>
<dbReference type="PROSITE" id="PS00236">
    <property type="entry name" value="NEUROTR_ION_CHANNEL"/>
    <property type="match status" value="1"/>
</dbReference>
<evidence type="ECO:0000256" key="5">
    <source>
        <dbReference type="ARBA" id="ARBA00022692"/>
    </source>
</evidence>
<dbReference type="InterPro" id="IPR006028">
    <property type="entry name" value="GABAA/Glycine_rcpt"/>
</dbReference>
<keyword evidence="10 11" id="KW-0407">Ion channel</keyword>
<dbReference type="CDD" id="cd19049">
    <property type="entry name" value="LGIC_TM_anion"/>
    <property type="match status" value="1"/>
</dbReference>
<feature type="domain" description="Neurotransmitter-gated ion-channel ligand-binding" evidence="14">
    <location>
        <begin position="134"/>
        <end position="287"/>
    </location>
</feature>
<dbReference type="EMBL" id="LRGB01002384">
    <property type="protein sequence ID" value="KZS07884.1"/>
    <property type="molecule type" value="Genomic_DNA"/>
</dbReference>
<feature type="chain" id="PRO_5007833833" evidence="13">
    <location>
        <begin position="42"/>
        <end position="670"/>
    </location>
</feature>
<comment type="subcellular location">
    <subcellularLocation>
        <location evidence="2">Cell membrane</location>
    </subcellularLocation>
    <subcellularLocation>
        <location evidence="1">Membrane</location>
        <topology evidence="1">Multi-pass membrane protein</topology>
    </subcellularLocation>
</comment>
<protein>
    <submittedName>
        <fullName evidence="16">Histamine-gated chloride channel subunit 1</fullName>
    </submittedName>
</protein>
<dbReference type="Gene3D" id="1.20.58.390">
    <property type="entry name" value="Neurotransmitter-gated ion-channel transmembrane domain"/>
    <property type="match status" value="1"/>
</dbReference>
<organism evidence="16 17">
    <name type="scientific">Daphnia magna</name>
    <dbReference type="NCBI Taxonomy" id="35525"/>
    <lineage>
        <taxon>Eukaryota</taxon>
        <taxon>Metazoa</taxon>
        <taxon>Ecdysozoa</taxon>
        <taxon>Arthropoda</taxon>
        <taxon>Crustacea</taxon>
        <taxon>Branchiopoda</taxon>
        <taxon>Diplostraca</taxon>
        <taxon>Cladocera</taxon>
        <taxon>Anomopoda</taxon>
        <taxon>Daphniidae</taxon>
        <taxon>Daphnia</taxon>
    </lineage>
</organism>
<dbReference type="InterPro" id="IPR018000">
    <property type="entry name" value="Neurotransmitter_ion_chnl_CS"/>
</dbReference>
<dbReference type="InterPro" id="IPR036719">
    <property type="entry name" value="Neuro-gated_channel_TM_sf"/>
</dbReference>
<dbReference type="PRINTS" id="PR00252">
    <property type="entry name" value="NRIONCHANNEL"/>
</dbReference>
<name>A0A162D793_9CRUS</name>
<keyword evidence="17" id="KW-1185">Reference proteome</keyword>
<sequence length="670" mass="76720">MKGRLLFLDSSTSFVHRPSQLLFPLAFLMLLFPSSLVVVTSEPVTEPNTPLTFSESSYYSRKKPSAEYLADMKPTSVADLMENYNFEQANNPSTSQLPSASDETFITRQNDVHHHHQQTDIPLQLSDILPPDRRSYDKMEPPKRNGKPTIVFFHVTVMSLDSIDESSMTFAADIFFSQTWQDYRLRFPDNLTADYRLLPTSWLNSMWRPDSFFKNAKKVTFQDVTIPNHYIWLYKDKSILYMVKLTLILSCSMNFHLYPHDTQQCTMKIESRNMCMDLISTSKKGRDSKKLKQLADVDRVNGFHRAMRNNPVSRMQNHKSSWQLSGSRSHPFQMLRWEMRMEMRKWNKINPGNDLYDIDRLLSIFIKPSFAHDGRFSFQLGIENAFSRRRPHRTAATGPRQFSNWRLPSSNFTCLEVILSFRRRLGYYLFHTYIPTCLIVVMSWISFWIRPEAVPARVTLGVTSLLTLHTQHANSQKALPPVSYIKVRSIVNNRWLLRAVYLVASCRQQVQETSLQLSQQLNAILPSAEDCPISPQTPSISTAVQRKKSNTIGHPVTTENGRLPLISSLHSAGKTTDHGGNHSRAASPPATPGRRAQHQAHIHGHQFQSPNSPMSSLNLAQLRRARAIAVDRISRTCFPLSFFLLNVIYWAVFLNSGDDLNLPSQSAGQP</sequence>
<dbReference type="InterPro" id="IPR006202">
    <property type="entry name" value="Neur_chan_lig-bd"/>
</dbReference>
<evidence type="ECO:0000313" key="17">
    <source>
        <dbReference type="Proteomes" id="UP000076858"/>
    </source>
</evidence>
<dbReference type="SUPFAM" id="SSF90112">
    <property type="entry name" value="Neurotransmitter-gated ion-channel transmembrane pore"/>
    <property type="match status" value="1"/>
</dbReference>
<dbReference type="GO" id="GO:0005254">
    <property type="term" value="F:chloride channel activity"/>
    <property type="evidence" value="ECO:0007669"/>
    <property type="project" value="UniProtKB-ARBA"/>
</dbReference>
<keyword evidence="7 11" id="KW-1133">Transmembrane helix</keyword>
<proteinExistence type="inferred from homology"/>
<evidence type="ECO:0000256" key="11">
    <source>
        <dbReference type="RuleBase" id="RU000687"/>
    </source>
</evidence>
<gene>
    <name evidence="16" type="ORF">APZ42_028256</name>
</gene>
<feature type="compositionally biased region" description="Polar residues" evidence="12">
    <location>
        <begin position="534"/>
        <end position="544"/>
    </location>
</feature>
<comment type="caution">
    <text evidence="11">Lacks conserved residue(s) required for the propagation of feature annotation.</text>
</comment>
<dbReference type="InterPro" id="IPR038050">
    <property type="entry name" value="Neuro_actylchol_rec"/>
</dbReference>
<evidence type="ECO:0000256" key="9">
    <source>
        <dbReference type="ARBA" id="ARBA00023136"/>
    </source>
</evidence>
<evidence type="ECO:0000256" key="1">
    <source>
        <dbReference type="ARBA" id="ARBA00004141"/>
    </source>
</evidence>
<dbReference type="GO" id="GO:0005886">
    <property type="term" value="C:plasma membrane"/>
    <property type="evidence" value="ECO:0007669"/>
    <property type="project" value="UniProtKB-SubCell"/>
</dbReference>
<dbReference type="AlphaFoldDB" id="A0A162D793"/>
<comment type="similarity">
    <text evidence="11">Belongs to the ligand-gated ion channel (TC 1.A.9) family.</text>
</comment>
<comment type="caution">
    <text evidence="16">The sequence shown here is derived from an EMBL/GenBank/DDBJ whole genome shotgun (WGS) entry which is preliminary data.</text>
</comment>
<feature type="transmembrane region" description="Helical" evidence="11">
    <location>
        <begin position="633"/>
        <end position="652"/>
    </location>
</feature>
<evidence type="ECO:0000256" key="12">
    <source>
        <dbReference type="SAM" id="MobiDB-lite"/>
    </source>
</evidence>
<dbReference type="InterPro" id="IPR036734">
    <property type="entry name" value="Neur_chan_lig-bd_sf"/>
</dbReference>
<feature type="transmembrane region" description="Helical" evidence="11">
    <location>
        <begin position="425"/>
        <end position="449"/>
    </location>
</feature>
<feature type="compositionally biased region" description="Basic residues" evidence="12">
    <location>
        <begin position="595"/>
        <end position="604"/>
    </location>
</feature>
<dbReference type="Pfam" id="PF02932">
    <property type="entry name" value="Neur_chan_memb"/>
    <property type="match status" value="1"/>
</dbReference>
<evidence type="ECO:0000256" key="3">
    <source>
        <dbReference type="ARBA" id="ARBA00022448"/>
    </source>
</evidence>